<keyword evidence="4" id="KW-1185">Reference proteome</keyword>
<feature type="transmembrane region" description="Helical" evidence="2">
    <location>
        <begin position="62"/>
        <end position="81"/>
    </location>
</feature>
<evidence type="ECO:0000256" key="1">
    <source>
        <dbReference type="SAM" id="MobiDB-lite"/>
    </source>
</evidence>
<dbReference type="EMBL" id="CP141261">
    <property type="protein sequence ID" value="WRL61728.1"/>
    <property type="molecule type" value="Genomic_DNA"/>
</dbReference>
<sequence>MDTATETVLRIPENVNDGWRATLDGRPLELVVLEGWQQGYLLPAGSSGTVEVEFTADRWYRASLLVGLVLALALVALALTGSGRRRDAGAGPTDLTSPDRVLAVGAAFVLGVVALVVAGVPVVVGWATGLLPRVRRYATVLGVVALLGSGLLVATSSGLAAGVPGFWADTAAALGLGLLLSSLVRGRGVRMPFRRGRTARPHPVAPAEARIPEPSR</sequence>
<keyword evidence="2" id="KW-1133">Transmembrane helix</keyword>
<dbReference type="Proteomes" id="UP001324287">
    <property type="component" value="Chromosome"/>
</dbReference>
<dbReference type="RefSeq" id="WP_324273089.1">
    <property type="nucleotide sequence ID" value="NZ_CP141261.1"/>
</dbReference>
<evidence type="ECO:0000313" key="4">
    <source>
        <dbReference type="Proteomes" id="UP001324287"/>
    </source>
</evidence>
<organism evidence="3 4">
    <name type="scientific">Blastococcus brunescens</name>
    <dbReference type="NCBI Taxonomy" id="1564165"/>
    <lineage>
        <taxon>Bacteria</taxon>
        <taxon>Bacillati</taxon>
        <taxon>Actinomycetota</taxon>
        <taxon>Actinomycetes</taxon>
        <taxon>Geodermatophilales</taxon>
        <taxon>Geodermatophilaceae</taxon>
        <taxon>Blastococcus</taxon>
    </lineage>
</organism>
<proteinExistence type="predicted"/>
<protein>
    <submittedName>
        <fullName evidence="3">Uncharacterized protein</fullName>
    </submittedName>
</protein>
<accession>A0ABZ1AVL5</accession>
<feature type="transmembrane region" description="Helical" evidence="2">
    <location>
        <begin position="138"/>
        <end position="160"/>
    </location>
</feature>
<evidence type="ECO:0000256" key="2">
    <source>
        <dbReference type="SAM" id="Phobius"/>
    </source>
</evidence>
<feature type="transmembrane region" description="Helical" evidence="2">
    <location>
        <begin position="166"/>
        <end position="184"/>
    </location>
</feature>
<keyword evidence="2" id="KW-0472">Membrane</keyword>
<evidence type="ECO:0000313" key="3">
    <source>
        <dbReference type="EMBL" id="WRL61728.1"/>
    </source>
</evidence>
<feature type="transmembrane region" description="Helical" evidence="2">
    <location>
        <begin position="101"/>
        <end position="126"/>
    </location>
</feature>
<name>A0ABZ1AVL5_9ACTN</name>
<reference evidence="3 4" key="1">
    <citation type="submission" date="2023-12" db="EMBL/GenBank/DDBJ databases">
        <title>Blastococcus brunescens sp. nov., an actonobacterium isolated from sandstone collected in sahara desert.</title>
        <authorList>
            <person name="Gtari M."/>
            <person name="Ghodhbane F."/>
        </authorList>
    </citation>
    <scope>NUCLEOTIDE SEQUENCE [LARGE SCALE GENOMIC DNA]</scope>
    <source>
        <strain evidence="3 4">BMG 8361</strain>
    </source>
</reference>
<keyword evidence="2" id="KW-0812">Transmembrane</keyword>
<feature type="region of interest" description="Disordered" evidence="1">
    <location>
        <begin position="196"/>
        <end position="216"/>
    </location>
</feature>
<gene>
    <name evidence="3" type="ORF">U6N30_16455</name>
</gene>